<feature type="compositionally biased region" description="Basic and acidic residues" evidence="1">
    <location>
        <begin position="42"/>
        <end position="56"/>
    </location>
</feature>
<keyword evidence="3" id="KW-1185">Reference proteome</keyword>
<protein>
    <submittedName>
        <fullName evidence="2">Uncharacterized protein</fullName>
    </submittedName>
</protein>
<accession>A0ABX6BQU5</accession>
<evidence type="ECO:0000256" key="1">
    <source>
        <dbReference type="SAM" id="MobiDB-lite"/>
    </source>
</evidence>
<name>A0ABX6BQU5_9ACTN</name>
<gene>
    <name evidence="2" type="ORF">CP977_32010</name>
</gene>
<organism evidence="2 3">
    <name type="scientific">Streptomyces cinereoruber</name>
    <dbReference type="NCBI Taxonomy" id="67260"/>
    <lineage>
        <taxon>Bacteria</taxon>
        <taxon>Bacillati</taxon>
        <taxon>Actinomycetota</taxon>
        <taxon>Actinomycetes</taxon>
        <taxon>Kitasatosporales</taxon>
        <taxon>Streptomycetaceae</taxon>
        <taxon>Streptomyces</taxon>
    </lineage>
</organism>
<dbReference type="RefSeq" id="WP_062760013.1">
    <property type="nucleotide sequence ID" value="NZ_CP023693.1"/>
</dbReference>
<dbReference type="Proteomes" id="UP000326029">
    <property type="component" value="Chromosome"/>
</dbReference>
<evidence type="ECO:0000313" key="3">
    <source>
        <dbReference type="Proteomes" id="UP000326029"/>
    </source>
</evidence>
<dbReference type="EMBL" id="CP023693">
    <property type="protein sequence ID" value="QEV36226.1"/>
    <property type="molecule type" value="Genomic_DNA"/>
</dbReference>
<proteinExistence type="predicted"/>
<reference evidence="2 3" key="1">
    <citation type="submission" date="2017-09" db="EMBL/GenBank/DDBJ databases">
        <authorList>
            <person name="Lee N."/>
            <person name="Cho B.-K."/>
        </authorList>
    </citation>
    <scope>NUCLEOTIDE SEQUENCE [LARGE SCALE GENOMIC DNA]</scope>
    <source>
        <strain evidence="2 3">ATCC 19740</strain>
    </source>
</reference>
<evidence type="ECO:0000313" key="2">
    <source>
        <dbReference type="EMBL" id="QEV36226.1"/>
    </source>
</evidence>
<feature type="region of interest" description="Disordered" evidence="1">
    <location>
        <begin position="33"/>
        <end position="63"/>
    </location>
</feature>
<sequence>MDFAHSPTAREYIDRVGGFTASHVLPCEQGYRTAPRLADGPDEGHLDAATRAESGRYRTRGAA</sequence>
<dbReference type="GeneID" id="95458387"/>